<feature type="region of interest" description="Disordered" evidence="1">
    <location>
        <begin position="492"/>
        <end position="537"/>
    </location>
</feature>
<sequence length="1110" mass="126544">MTKAYNTSSSTTAVAAATKDADILIAAIIPTVTSVTDDYKCDHGNMILKEEVRKEEGKCDSNNNNKNNSQARSDDTVKKNMHHVTLKHSSNISSSSSSSSNLINEKEMQMKIEMKEISSIGFFKATPLSHFRRKWKKILKHNILLLTSSTTKSKSTTIIRYDRFEIKRILSNNIDWKSLCENHDKDKQRRRQQQQQQQQQQQEGKRTNSNSHSDAATCTSTTALGEIVTAMINPTIIPHCCRVKCLMEVLLNAILVSPSPSSSSIKTLVRQQQQQQQNTTTRWTPSQQFLLETIRELLWGSSSSSSSSFIMIDCIQDFVVSITKLPTTTLSTSSSASSSASTANKTATNSSTTITPNKINRLLSSIYWLLNSSSSSLPLLEMKSLVSSGLLLLQRIDQKSIPSSQGRTDDDDDDDDFSSRHYCPVCTGSGNGNGRVRNTKMRVADLSDLHDEELTSENSNIARYNSNSNNKMQYFWRRGHEVKNVSLKDVLSMKGKRKSNSNNNTEHECQCTTTTTSNSNRDRENLKRKRATDSTTKISTDWSKVRSRAYKKFVSFVVEQQQQTRQQKRLRRLSPNNNLITSTSTTEMNAKTTTRMEYELNLNSDDDETWMWWLLRDTAFHPESPTRRVCLALLAHSLGGPKCPYYYQKIAKLCWRGYLETLPPESTSSSISLSPESSCGWLRLYSEWLSECSIFDQREQAWEAFQPILQHVVATATNTASDPHNEDTEVYSQTHDDDDANQIGSKEMNPSLLACLGYILHRRSHLFEHCRTDDETNNNNKPKASIGMKFRSFLDILSIHCGECSEPWLRLFSDSDSIRDGVESTLQQLGVLSFSMLDSRKKSNRSSTMSNFSIYQARTDTKSDKCLYFLATSNWPYASQFYMRNAMSRIDRSVMSLENGNDAVVSLLTSPTSGYKTTKKSKKNKRTDKSLSYVPMMDYLYDNGILCLIFSFCGPKRLSKIPQVCRVWKAIVDTVSNTLWQKSYVTQFGAYQWPCSISENHYLVATTITKANDDINHNIESISKTFWKDHFDRKQIIERIVQFQRNPRTGYKHRTCCYLDCLEIFKTANQEHKHYQMHLRRLTKQRATLLAKKTKKKKAMGKKVIATKER</sequence>
<dbReference type="Proteomes" id="UP000095751">
    <property type="component" value="Unassembled WGS sequence"/>
</dbReference>
<dbReference type="OrthoDB" id="56416at2759"/>
<feature type="compositionally biased region" description="Low complexity" evidence="1">
    <location>
        <begin position="193"/>
        <end position="202"/>
    </location>
</feature>
<feature type="compositionally biased region" description="Low complexity" evidence="1">
    <location>
        <begin position="510"/>
        <end position="519"/>
    </location>
</feature>
<feature type="region of interest" description="Disordered" evidence="1">
    <location>
        <begin position="329"/>
        <end position="354"/>
    </location>
</feature>
<gene>
    <name evidence="2" type="ORF">FRACYDRAFT_242230</name>
</gene>
<dbReference type="InParanoid" id="A0A1E7F6U4"/>
<feature type="region of interest" description="Disordered" evidence="1">
    <location>
        <begin position="717"/>
        <end position="743"/>
    </location>
</feature>
<reference evidence="2 3" key="1">
    <citation type="submission" date="2016-09" db="EMBL/GenBank/DDBJ databases">
        <title>Extensive genetic diversity and differential bi-allelic expression allows diatom success in the polar Southern Ocean.</title>
        <authorList>
            <consortium name="DOE Joint Genome Institute"/>
            <person name="Mock T."/>
            <person name="Otillar R.P."/>
            <person name="Strauss J."/>
            <person name="Dupont C."/>
            <person name="Frickenhaus S."/>
            <person name="Maumus F."/>
            <person name="Mcmullan M."/>
            <person name="Sanges R."/>
            <person name="Schmutz J."/>
            <person name="Toseland A."/>
            <person name="Valas R."/>
            <person name="Veluchamy A."/>
            <person name="Ward B.J."/>
            <person name="Allen A."/>
            <person name="Barry K."/>
            <person name="Falciatore A."/>
            <person name="Ferrante M."/>
            <person name="Fortunato A.E."/>
            <person name="Gloeckner G."/>
            <person name="Gruber A."/>
            <person name="Hipkin R."/>
            <person name="Janech M."/>
            <person name="Kroth P."/>
            <person name="Leese F."/>
            <person name="Lindquist E."/>
            <person name="Lyon B.R."/>
            <person name="Martin J."/>
            <person name="Mayer C."/>
            <person name="Parker M."/>
            <person name="Quesneville H."/>
            <person name="Raymond J."/>
            <person name="Uhlig C."/>
            <person name="Valentin K.U."/>
            <person name="Worden A.Z."/>
            <person name="Armbrust E.V."/>
            <person name="Bowler C."/>
            <person name="Green B."/>
            <person name="Moulton V."/>
            <person name="Van Oosterhout C."/>
            <person name="Grigoriev I."/>
        </authorList>
    </citation>
    <scope>NUCLEOTIDE SEQUENCE [LARGE SCALE GENOMIC DNA]</scope>
    <source>
        <strain evidence="2 3">CCMP1102</strain>
    </source>
</reference>
<dbReference type="AlphaFoldDB" id="A0A1E7F6U4"/>
<evidence type="ECO:0000313" key="3">
    <source>
        <dbReference type="Proteomes" id="UP000095751"/>
    </source>
</evidence>
<protein>
    <submittedName>
        <fullName evidence="2">Uncharacterized protein</fullName>
    </submittedName>
</protein>
<keyword evidence="3" id="KW-1185">Reference proteome</keyword>
<dbReference type="SUPFAM" id="SSF81383">
    <property type="entry name" value="F-box domain"/>
    <property type="match status" value="1"/>
</dbReference>
<proteinExistence type="predicted"/>
<dbReference type="InterPro" id="IPR036047">
    <property type="entry name" value="F-box-like_dom_sf"/>
</dbReference>
<organism evidence="2 3">
    <name type="scientific">Fragilariopsis cylindrus CCMP1102</name>
    <dbReference type="NCBI Taxonomy" id="635003"/>
    <lineage>
        <taxon>Eukaryota</taxon>
        <taxon>Sar</taxon>
        <taxon>Stramenopiles</taxon>
        <taxon>Ochrophyta</taxon>
        <taxon>Bacillariophyta</taxon>
        <taxon>Bacillariophyceae</taxon>
        <taxon>Bacillariophycidae</taxon>
        <taxon>Bacillariales</taxon>
        <taxon>Bacillariaceae</taxon>
        <taxon>Fragilariopsis</taxon>
    </lineage>
</organism>
<feature type="region of interest" description="Disordered" evidence="1">
    <location>
        <begin position="184"/>
        <end position="216"/>
    </location>
</feature>
<accession>A0A1E7F6U4</accession>
<dbReference type="Gene3D" id="1.20.1280.50">
    <property type="match status" value="1"/>
</dbReference>
<feature type="region of interest" description="Disordered" evidence="1">
    <location>
        <begin position="54"/>
        <end position="76"/>
    </location>
</feature>
<evidence type="ECO:0000313" key="2">
    <source>
        <dbReference type="EMBL" id="OEU13877.1"/>
    </source>
</evidence>
<feature type="compositionally biased region" description="Polar residues" evidence="1">
    <location>
        <begin position="207"/>
        <end position="216"/>
    </location>
</feature>
<evidence type="ECO:0000256" key="1">
    <source>
        <dbReference type="SAM" id="MobiDB-lite"/>
    </source>
</evidence>
<name>A0A1E7F6U4_9STRA</name>
<dbReference type="KEGG" id="fcy:FRACYDRAFT_242230"/>
<dbReference type="EMBL" id="KV784361">
    <property type="protein sequence ID" value="OEU13877.1"/>
    <property type="molecule type" value="Genomic_DNA"/>
</dbReference>